<evidence type="ECO:0000313" key="3">
    <source>
        <dbReference type="EMBL" id="MPM04028.1"/>
    </source>
</evidence>
<proteinExistence type="predicted"/>
<dbReference type="SUPFAM" id="SSF140931">
    <property type="entry name" value="Fic-like"/>
    <property type="match status" value="1"/>
</dbReference>
<comment type="caution">
    <text evidence="3">The sequence shown here is derived from an EMBL/GenBank/DDBJ whole genome shotgun (WGS) entry which is preliminary data.</text>
</comment>
<dbReference type="Gene3D" id="1.10.10.10">
    <property type="entry name" value="Winged helix-like DNA-binding domain superfamily/Winged helix DNA-binding domain"/>
    <property type="match status" value="1"/>
</dbReference>
<dbReference type="InterPro" id="IPR036390">
    <property type="entry name" value="WH_DNA-bd_sf"/>
</dbReference>
<evidence type="ECO:0000259" key="2">
    <source>
        <dbReference type="PROSITE" id="PS51459"/>
    </source>
</evidence>
<dbReference type="GO" id="GO:0003700">
    <property type="term" value="F:DNA-binding transcription factor activity"/>
    <property type="evidence" value="ECO:0007669"/>
    <property type="project" value="InterPro"/>
</dbReference>
<dbReference type="InterPro" id="IPR036597">
    <property type="entry name" value="Fido-like_dom_sf"/>
</dbReference>
<dbReference type="PROSITE" id="PS50987">
    <property type="entry name" value="HTH_ARSR_2"/>
    <property type="match status" value="1"/>
</dbReference>
<name>A0A644WKL3_9ZZZZ</name>
<dbReference type="PROSITE" id="PS51459">
    <property type="entry name" value="FIDO"/>
    <property type="match status" value="1"/>
</dbReference>
<dbReference type="PANTHER" id="PTHR13504:SF38">
    <property type="entry name" value="FIDO DOMAIN-CONTAINING PROTEIN"/>
    <property type="match status" value="1"/>
</dbReference>
<organism evidence="3">
    <name type="scientific">bioreactor metagenome</name>
    <dbReference type="NCBI Taxonomy" id="1076179"/>
    <lineage>
        <taxon>unclassified sequences</taxon>
        <taxon>metagenomes</taxon>
        <taxon>ecological metagenomes</taxon>
    </lineage>
</organism>
<dbReference type="InterPro" id="IPR001845">
    <property type="entry name" value="HTH_ArsR_DNA-bd_dom"/>
</dbReference>
<dbReference type="InterPro" id="IPR040198">
    <property type="entry name" value="Fido_containing"/>
</dbReference>
<sequence length="434" mass="49793">MADENTLGRDIHIKELSKQLTGLKGALSLGNLGEYYTKDELKYRVPRDQWEDNWAILKLTRALSCNHLPYKPLDITYVLTPEISRELHVCDQNLSKVFSQGSKSLESATEYIIEALSDEAIASSKLEGAVTTELAAKNMLRKNIPPKNKDEQMIVNNHLAMQFIRGKTDDMLTPEFIREVQGIVTKDTLKDETQSGVFRSTNDVSVIDKMTGKVIHYPPNAEEIEPMIAALCDFVNHDRHYPNDGDSFVHPIIVGIALHFLIGYIHPFYDGNGRTARTLFYWYVLSRKYEVFAYIPISKIIQQAPAKYRDAYLATEEDDLDLTYFILYNIRCIRKAREALISHLKRESSRKSNAEKAISVLPDVSRRQAAVLTYMVEYKTEEFGIKEIADRFSVTYQTARTDLMHLADSKYLSVKKKGRAFLYSVRPEWLQKID</sequence>
<evidence type="ECO:0000259" key="1">
    <source>
        <dbReference type="PROSITE" id="PS50987"/>
    </source>
</evidence>
<dbReference type="InterPro" id="IPR036388">
    <property type="entry name" value="WH-like_DNA-bd_sf"/>
</dbReference>
<dbReference type="Pfam" id="PF02661">
    <property type="entry name" value="Fic"/>
    <property type="match status" value="1"/>
</dbReference>
<protein>
    <submittedName>
        <fullName evidence="3">Uncharacterized protein</fullName>
    </submittedName>
</protein>
<dbReference type="InterPro" id="IPR003812">
    <property type="entry name" value="Fido"/>
</dbReference>
<reference evidence="3" key="1">
    <citation type="submission" date="2019-08" db="EMBL/GenBank/DDBJ databases">
        <authorList>
            <person name="Kucharzyk K."/>
            <person name="Murdoch R.W."/>
            <person name="Higgins S."/>
            <person name="Loffler F."/>
        </authorList>
    </citation>
    <scope>NUCLEOTIDE SEQUENCE</scope>
</reference>
<dbReference type="AlphaFoldDB" id="A0A644WKL3"/>
<dbReference type="Gene3D" id="1.10.3290.10">
    <property type="entry name" value="Fido-like domain"/>
    <property type="match status" value="1"/>
</dbReference>
<gene>
    <name evidence="3" type="ORF">SDC9_50295</name>
</gene>
<feature type="domain" description="Fido" evidence="2">
    <location>
        <begin position="172"/>
        <end position="331"/>
    </location>
</feature>
<feature type="domain" description="HTH arsR-type" evidence="1">
    <location>
        <begin position="346"/>
        <end position="434"/>
    </location>
</feature>
<dbReference type="PANTHER" id="PTHR13504">
    <property type="entry name" value="FIDO DOMAIN-CONTAINING PROTEIN DDB_G0283145"/>
    <property type="match status" value="1"/>
</dbReference>
<dbReference type="SUPFAM" id="SSF46785">
    <property type="entry name" value="Winged helix' DNA-binding domain"/>
    <property type="match status" value="1"/>
</dbReference>
<accession>A0A644WKL3</accession>
<dbReference type="EMBL" id="VSSQ01001003">
    <property type="protein sequence ID" value="MPM04028.1"/>
    <property type="molecule type" value="Genomic_DNA"/>
</dbReference>